<keyword evidence="4" id="KW-1185">Reference proteome</keyword>
<name>A0A1I3J517_9BURK</name>
<keyword evidence="3" id="KW-0449">Lipoprotein</keyword>
<gene>
    <name evidence="3" type="ORF">SAMN05192543_103558</name>
</gene>
<accession>A0A1I3J517</accession>
<dbReference type="Pfam" id="PF19574">
    <property type="entry name" value="LolA_3"/>
    <property type="match status" value="1"/>
</dbReference>
<protein>
    <submittedName>
        <fullName evidence="3">Outer membrane lipoprotein-sorting protein</fullName>
    </submittedName>
</protein>
<dbReference type="InterPro" id="IPR004564">
    <property type="entry name" value="OM_lipoprot_carrier_LolA-like"/>
</dbReference>
<dbReference type="RefSeq" id="WP_091011455.1">
    <property type="nucleotide sequence ID" value="NZ_CP041745.1"/>
</dbReference>
<evidence type="ECO:0000256" key="2">
    <source>
        <dbReference type="SAM" id="SignalP"/>
    </source>
</evidence>
<dbReference type="EMBL" id="FOQU01000003">
    <property type="protein sequence ID" value="SFI55279.1"/>
    <property type="molecule type" value="Genomic_DNA"/>
</dbReference>
<dbReference type="CDD" id="cd16325">
    <property type="entry name" value="LolA"/>
    <property type="match status" value="1"/>
</dbReference>
<organism evidence="3 4">
    <name type="scientific">Paraburkholderia megapolitana</name>
    <dbReference type="NCBI Taxonomy" id="420953"/>
    <lineage>
        <taxon>Bacteria</taxon>
        <taxon>Pseudomonadati</taxon>
        <taxon>Pseudomonadota</taxon>
        <taxon>Betaproteobacteria</taxon>
        <taxon>Burkholderiales</taxon>
        <taxon>Burkholderiaceae</taxon>
        <taxon>Paraburkholderia</taxon>
    </lineage>
</organism>
<feature type="signal peptide" evidence="2">
    <location>
        <begin position="1"/>
        <end position="26"/>
    </location>
</feature>
<dbReference type="Proteomes" id="UP000199548">
    <property type="component" value="Unassembled WGS sequence"/>
</dbReference>
<dbReference type="AlphaFoldDB" id="A0A1I3J517"/>
<evidence type="ECO:0000313" key="4">
    <source>
        <dbReference type="Proteomes" id="UP000199548"/>
    </source>
</evidence>
<reference evidence="3 4" key="1">
    <citation type="submission" date="2016-10" db="EMBL/GenBank/DDBJ databases">
        <authorList>
            <person name="de Groot N.N."/>
        </authorList>
    </citation>
    <scope>NUCLEOTIDE SEQUENCE [LARGE SCALE GENOMIC DNA]</scope>
    <source>
        <strain evidence="3 4">LMG 23650</strain>
    </source>
</reference>
<dbReference type="InterPro" id="IPR029046">
    <property type="entry name" value="LolA/LolB/LppX"/>
</dbReference>
<evidence type="ECO:0000313" key="3">
    <source>
        <dbReference type="EMBL" id="SFI55279.1"/>
    </source>
</evidence>
<evidence type="ECO:0000256" key="1">
    <source>
        <dbReference type="ARBA" id="ARBA00022729"/>
    </source>
</evidence>
<dbReference type="Gene3D" id="2.50.20.10">
    <property type="entry name" value="Lipoprotein localisation LolA/LolB/LppX"/>
    <property type="match status" value="1"/>
</dbReference>
<proteinExistence type="predicted"/>
<sequence>MVSLTLRAAIATLFVAACVPGTTAFAAAAPPSAAAPDSALVAQIAAHLGQAPGIRARFTQTQTLSAMKQPLVSRGSLLFVRALGVIWQIESPYKATYVITDTGVVEVNPQGQRIATQTASGTRGVAQVSRMMRAMLGGDLSSLYSQFDVHAQGTFAQWRMQLTPNQPQLAQSIRSLQMTGGTYLQTLHIAFANGDATQLDFANTTPVEAPTPAERTLFGAP</sequence>
<dbReference type="PROSITE" id="PS51257">
    <property type="entry name" value="PROKAR_LIPOPROTEIN"/>
    <property type="match status" value="1"/>
</dbReference>
<dbReference type="SUPFAM" id="SSF89392">
    <property type="entry name" value="Prokaryotic lipoproteins and lipoprotein localization factors"/>
    <property type="match status" value="1"/>
</dbReference>
<feature type="chain" id="PRO_5011784816" evidence="2">
    <location>
        <begin position="27"/>
        <end position="221"/>
    </location>
</feature>
<keyword evidence="1 2" id="KW-0732">Signal</keyword>
<dbReference type="OrthoDB" id="7025041at2"/>
<dbReference type="STRING" id="420953.SAMN05192543_103558"/>